<feature type="signal peptide" evidence="3">
    <location>
        <begin position="1"/>
        <end position="27"/>
    </location>
</feature>
<protein>
    <submittedName>
        <fullName evidence="4">Uncharacterized protein</fullName>
    </submittedName>
</protein>
<dbReference type="OrthoDB" id="342730at2759"/>
<reference evidence="4" key="1">
    <citation type="submission" date="2020-10" db="EMBL/GenBank/DDBJ databases">
        <authorList>
            <person name="Han B."/>
            <person name="Lu T."/>
            <person name="Zhao Q."/>
            <person name="Huang X."/>
            <person name="Zhao Y."/>
        </authorList>
    </citation>
    <scope>NUCLEOTIDE SEQUENCE</scope>
</reference>
<keyword evidence="5" id="KW-1185">Reference proteome</keyword>
<feature type="region of interest" description="Disordered" evidence="1">
    <location>
        <begin position="101"/>
        <end position="140"/>
    </location>
</feature>
<dbReference type="SUPFAM" id="SSF50494">
    <property type="entry name" value="Trypsin-like serine proteases"/>
    <property type="match status" value="1"/>
</dbReference>
<feature type="region of interest" description="Disordered" evidence="1">
    <location>
        <begin position="380"/>
        <end position="411"/>
    </location>
</feature>
<keyword evidence="2" id="KW-0472">Membrane</keyword>
<feature type="compositionally biased region" description="Basic residues" evidence="1">
    <location>
        <begin position="101"/>
        <end position="130"/>
    </location>
</feature>
<dbReference type="Gene3D" id="2.120.10.30">
    <property type="entry name" value="TolB, C-terminal domain"/>
    <property type="match status" value="1"/>
</dbReference>
<dbReference type="InterPro" id="IPR009003">
    <property type="entry name" value="Peptidase_S1_PA"/>
</dbReference>
<sequence length="657" mass="71963">MASSPLHLFLLLPLRLLFLLLLLLAAAKPVLENGYTVTTFADLNPLPASGPYPYAILPRLHAGDLLLLDSAGSALYTLSSSSSPASRAGWRGASGLRVRRRRRRLRPPAQRRRRCRRQRLRRRPTPRRRPQGYTTTIAGGLSSGHGHRDGLAQNATFSADFELVYVPKICALLVADRGNRMVRQINLKPEDCAHEKQSGLGTTSVSVIAILCALLGSIIGFLVRHFYPVNEVSINHFFSRIQKQFLRTQRKATLISFCDIKSAVASSMGYTLLLRLIRLGRGYLAMVFPSVSSLPPTGQLGDLISFAGDAGDKEGSGNANSQEGKVPSYEGDLMGLLYIPPGSVKKIDHMIETNLSGFSSHVNRRRLTVSGCSIDNMSNNRIGGHSTSMEKDDKYTERSGGQFDTDVPMSKVPVTDSTFEEDFGTSSDSCQGAWSNLSKQVVSNLSESVVSLASFNGGELNCACTGMIVTYAQGFVNILTSADLLRSRHDSNNFSSSMRIKVYFPNGQEGRGFLRHYDLDYNVAYMQAKSFPGLQEVFLGPQLQIGPHSQVVAGFKSGKLLAAAGIVTDVPTEKYMTSTCKITRCGLGGPLVDFEGNFVGMNFYNSEGNTFLPRNKIQKMLECNLVHCILKSIHIQIQILSQIGIEASVGKYFIKHN</sequence>
<evidence type="ECO:0000256" key="1">
    <source>
        <dbReference type="SAM" id="MobiDB-lite"/>
    </source>
</evidence>
<dbReference type="AlphaFoldDB" id="A0A811PCL9"/>
<accession>A0A811PCL9</accession>
<evidence type="ECO:0000256" key="3">
    <source>
        <dbReference type="SAM" id="SignalP"/>
    </source>
</evidence>
<keyword evidence="2" id="KW-0812">Transmembrane</keyword>
<keyword evidence="3" id="KW-0732">Signal</keyword>
<dbReference type="PANTHER" id="PTHR18868">
    <property type="entry name" value="OS07G0665300 PROTEIN-RELATED"/>
    <property type="match status" value="1"/>
</dbReference>
<gene>
    <name evidence="4" type="ORF">NCGR_LOCUS29502</name>
</gene>
<organism evidence="4 5">
    <name type="scientific">Miscanthus lutarioriparius</name>
    <dbReference type="NCBI Taxonomy" id="422564"/>
    <lineage>
        <taxon>Eukaryota</taxon>
        <taxon>Viridiplantae</taxon>
        <taxon>Streptophyta</taxon>
        <taxon>Embryophyta</taxon>
        <taxon>Tracheophyta</taxon>
        <taxon>Spermatophyta</taxon>
        <taxon>Magnoliopsida</taxon>
        <taxon>Liliopsida</taxon>
        <taxon>Poales</taxon>
        <taxon>Poaceae</taxon>
        <taxon>PACMAD clade</taxon>
        <taxon>Panicoideae</taxon>
        <taxon>Andropogonodae</taxon>
        <taxon>Andropogoneae</taxon>
        <taxon>Saccharinae</taxon>
        <taxon>Miscanthus</taxon>
    </lineage>
</organism>
<feature type="transmembrane region" description="Helical" evidence="2">
    <location>
        <begin position="205"/>
        <end position="223"/>
    </location>
</feature>
<dbReference type="Gene3D" id="2.40.10.120">
    <property type="match status" value="1"/>
</dbReference>
<dbReference type="InterPro" id="IPR011042">
    <property type="entry name" value="6-blade_b-propeller_TolB-like"/>
</dbReference>
<feature type="chain" id="PRO_5032747073" evidence="3">
    <location>
        <begin position="28"/>
        <end position="657"/>
    </location>
</feature>
<evidence type="ECO:0000256" key="2">
    <source>
        <dbReference type="SAM" id="Phobius"/>
    </source>
</evidence>
<evidence type="ECO:0000313" key="4">
    <source>
        <dbReference type="EMBL" id="CAD6245038.1"/>
    </source>
</evidence>
<proteinExistence type="predicted"/>
<dbReference type="EMBL" id="CAJGYO010000007">
    <property type="protein sequence ID" value="CAD6245038.1"/>
    <property type="molecule type" value="Genomic_DNA"/>
</dbReference>
<dbReference type="Proteomes" id="UP000604825">
    <property type="component" value="Unassembled WGS sequence"/>
</dbReference>
<dbReference type="Pfam" id="PF13365">
    <property type="entry name" value="Trypsin_2"/>
    <property type="match status" value="1"/>
</dbReference>
<comment type="caution">
    <text evidence="4">The sequence shown here is derived from an EMBL/GenBank/DDBJ whole genome shotgun (WGS) entry which is preliminary data.</text>
</comment>
<dbReference type="PANTHER" id="PTHR18868:SF37">
    <property type="entry name" value="OS07G0665300 PROTEIN"/>
    <property type="match status" value="1"/>
</dbReference>
<feature type="compositionally biased region" description="Basic and acidic residues" evidence="1">
    <location>
        <begin position="388"/>
        <end position="397"/>
    </location>
</feature>
<evidence type="ECO:0000313" key="5">
    <source>
        <dbReference type="Proteomes" id="UP000604825"/>
    </source>
</evidence>
<keyword evidence="2" id="KW-1133">Transmembrane helix</keyword>
<name>A0A811PCL9_9POAL</name>